<dbReference type="AlphaFoldDB" id="A0A450YJ89"/>
<dbReference type="EMBL" id="CAADFT010000012">
    <property type="protein sequence ID" value="VFK41586.1"/>
    <property type="molecule type" value="Genomic_DNA"/>
</dbReference>
<gene>
    <name evidence="1" type="ORF">BECKTC1821E_GA0114239_101226</name>
</gene>
<proteinExistence type="predicted"/>
<sequence>MTKNDHVVLLGYKNTRKSLCERASILDVSSQERFAPYKRVTCKLGISRQNDQEKQERQQERILKFRLAR</sequence>
<organism evidence="1">
    <name type="scientific">Candidatus Kentrum sp. TC</name>
    <dbReference type="NCBI Taxonomy" id="2126339"/>
    <lineage>
        <taxon>Bacteria</taxon>
        <taxon>Pseudomonadati</taxon>
        <taxon>Pseudomonadota</taxon>
        <taxon>Gammaproteobacteria</taxon>
        <taxon>Candidatus Kentrum</taxon>
    </lineage>
</organism>
<protein>
    <submittedName>
        <fullName evidence="1">Uncharacterized protein</fullName>
    </submittedName>
</protein>
<evidence type="ECO:0000313" key="1">
    <source>
        <dbReference type="EMBL" id="VFK41586.1"/>
    </source>
</evidence>
<accession>A0A450YJ89</accession>
<name>A0A450YJ89_9GAMM</name>
<reference evidence="1" key="1">
    <citation type="submission" date="2019-02" db="EMBL/GenBank/DDBJ databases">
        <authorList>
            <person name="Gruber-Vodicka R. H."/>
            <person name="Seah K. B. B."/>
        </authorList>
    </citation>
    <scope>NUCLEOTIDE SEQUENCE</scope>
    <source>
        <strain evidence="1">BECK_BZ125</strain>
    </source>
</reference>